<evidence type="ECO:0000313" key="9">
    <source>
        <dbReference type="RefSeq" id="XP_010270117.1"/>
    </source>
</evidence>
<accession>A0A1U8B2B2</accession>
<evidence type="ECO:0000256" key="2">
    <source>
        <dbReference type="ARBA" id="ARBA00007282"/>
    </source>
</evidence>
<dbReference type="GO" id="GO:0006629">
    <property type="term" value="P:lipid metabolic process"/>
    <property type="evidence" value="ECO:0007669"/>
    <property type="project" value="InterPro"/>
</dbReference>
<evidence type="ECO:0000256" key="1">
    <source>
        <dbReference type="ARBA" id="ARBA00004141"/>
    </source>
</evidence>
<dbReference type="GO" id="GO:0008374">
    <property type="term" value="F:O-acyltransferase activity"/>
    <property type="evidence" value="ECO:0007669"/>
    <property type="project" value="InterPro"/>
</dbReference>
<dbReference type="PIRSF" id="PIRSF037006">
    <property type="entry name" value="Wax_synthase"/>
    <property type="match status" value="1"/>
</dbReference>
<dbReference type="STRING" id="4432.A0A1U8B2B2"/>
<evidence type="ECO:0000256" key="5">
    <source>
        <dbReference type="ARBA" id="ARBA00022989"/>
    </source>
</evidence>
<dbReference type="OMA" id="VCIMAEI"/>
<dbReference type="RefSeq" id="XP_010270117.1">
    <property type="nucleotide sequence ID" value="XM_010271815.2"/>
</dbReference>
<dbReference type="InterPro" id="IPR017088">
    <property type="entry name" value="Wax_synthase_Magnoliopsida"/>
</dbReference>
<keyword evidence="8" id="KW-1185">Reference proteome</keyword>
<evidence type="ECO:0000256" key="7">
    <source>
        <dbReference type="ARBA" id="ARBA00023315"/>
    </source>
</evidence>
<reference evidence="9" key="1">
    <citation type="submission" date="2025-08" db="UniProtKB">
        <authorList>
            <consortium name="RefSeq"/>
        </authorList>
    </citation>
    <scope>IDENTIFICATION</scope>
</reference>
<organism evidence="8 9">
    <name type="scientific">Nelumbo nucifera</name>
    <name type="common">Sacred lotus</name>
    <dbReference type="NCBI Taxonomy" id="4432"/>
    <lineage>
        <taxon>Eukaryota</taxon>
        <taxon>Viridiplantae</taxon>
        <taxon>Streptophyta</taxon>
        <taxon>Embryophyta</taxon>
        <taxon>Tracheophyta</taxon>
        <taxon>Spermatophyta</taxon>
        <taxon>Magnoliopsida</taxon>
        <taxon>Proteales</taxon>
        <taxon>Nelumbonaceae</taxon>
        <taxon>Nelumbo</taxon>
    </lineage>
</organism>
<keyword evidence="7" id="KW-0012">Acyltransferase</keyword>
<sequence length="376" mass="42687">MEGEINNFIQVWITVFVSLCFCYFVASKVPKGKLRLLTTLPICGLFLLLPLKLHTVHLGGTTAFFVAWLANFKLLLFSFGKGPLSSHPSISPFCFISVACLPIKIKQDPSPPQTPNPSADLNNKRDNPSPHNHIARKSPKSLLNYAIKALLLALLIRVYDYRPYFHQKVILTLYCFHVYFLLEVILAGAAYLARVLLNLELEGQFDEPYLSTSLQDFWGRRWNIMVTNILRPTVYEPTRGFFTQVIGRKWAALPATMATFVVSGLIHELIFFYLGRVEPTWEVTWFFILHGLCLVLEIAAKKALVGRWGWRLHGAVSRPLVASFVLATSSWLFFPQFLRCRADVRALDEYAAVAEFVRNVGQSLLRSPYSKFPVGD</sequence>
<keyword evidence="4" id="KW-0812">Transmembrane</keyword>
<comment type="similarity">
    <text evidence="2">Belongs to the wax synthase family.</text>
</comment>
<comment type="subcellular location">
    <subcellularLocation>
        <location evidence="1">Membrane</location>
        <topology evidence="1">Multi-pass membrane protein</topology>
    </subcellularLocation>
</comment>
<protein>
    <submittedName>
        <fullName evidence="9">Acyl-CoA--sterol O-acyltransferase 1-like</fullName>
    </submittedName>
</protein>
<dbReference type="Pfam" id="PF13813">
    <property type="entry name" value="MBOAT_2"/>
    <property type="match status" value="1"/>
</dbReference>
<name>A0A1U8B2B2_NELNU</name>
<dbReference type="AlphaFoldDB" id="A0A1U8B2B2"/>
<dbReference type="FunCoup" id="A0A1U8B2B2">
    <property type="interactions" value="1"/>
</dbReference>
<dbReference type="KEGG" id="nnu:104606547"/>
<keyword evidence="3" id="KW-0808">Transferase</keyword>
<dbReference type="eggNOG" id="ENOG502QSCR">
    <property type="taxonomic scope" value="Eukaryota"/>
</dbReference>
<dbReference type="Proteomes" id="UP000189703">
    <property type="component" value="Unplaced"/>
</dbReference>
<dbReference type="InterPro" id="IPR032805">
    <property type="entry name" value="Wax_synthase_dom"/>
</dbReference>
<dbReference type="GO" id="GO:0016020">
    <property type="term" value="C:membrane"/>
    <property type="evidence" value="ECO:0007669"/>
    <property type="project" value="UniProtKB-SubCell"/>
</dbReference>
<dbReference type="GeneID" id="104606547"/>
<dbReference type="PANTHER" id="PTHR31595:SF77">
    <property type="entry name" value="ACYL-COA--STEROL O-ACYLTRANSFERASE 1-LIKE"/>
    <property type="match status" value="1"/>
</dbReference>
<keyword evidence="6" id="KW-0472">Membrane</keyword>
<gene>
    <name evidence="9" type="primary">LOC104606547</name>
</gene>
<proteinExistence type="inferred from homology"/>
<dbReference type="InterPro" id="IPR044851">
    <property type="entry name" value="Wax_synthase"/>
</dbReference>
<evidence type="ECO:0000313" key="8">
    <source>
        <dbReference type="Proteomes" id="UP000189703"/>
    </source>
</evidence>
<evidence type="ECO:0000256" key="6">
    <source>
        <dbReference type="ARBA" id="ARBA00023136"/>
    </source>
</evidence>
<keyword evidence="5" id="KW-1133">Transmembrane helix</keyword>
<dbReference type="OrthoDB" id="1077582at2759"/>
<evidence type="ECO:0000256" key="3">
    <source>
        <dbReference type="ARBA" id="ARBA00022679"/>
    </source>
</evidence>
<dbReference type="PANTHER" id="PTHR31595">
    <property type="entry name" value="LONG-CHAIN-ALCOHOL O-FATTY-ACYLTRANSFERASE 3-RELATED"/>
    <property type="match status" value="1"/>
</dbReference>
<evidence type="ECO:0000256" key="4">
    <source>
        <dbReference type="ARBA" id="ARBA00022692"/>
    </source>
</evidence>